<keyword evidence="3" id="KW-1185">Reference proteome</keyword>
<organism evidence="2 3">
    <name type="scientific">Hymenobacter caeli</name>
    <dbReference type="NCBI Taxonomy" id="2735894"/>
    <lineage>
        <taxon>Bacteria</taxon>
        <taxon>Pseudomonadati</taxon>
        <taxon>Bacteroidota</taxon>
        <taxon>Cytophagia</taxon>
        <taxon>Cytophagales</taxon>
        <taxon>Hymenobacteraceae</taxon>
        <taxon>Hymenobacter</taxon>
    </lineage>
</organism>
<evidence type="ECO:0008006" key="4">
    <source>
        <dbReference type="Google" id="ProtNLM"/>
    </source>
</evidence>
<dbReference type="RefSeq" id="WP_173808251.1">
    <property type="nucleotide sequence ID" value="NZ_JABSNP010000001.1"/>
</dbReference>
<comment type="caution">
    <text evidence="2">The sequence shown here is derived from an EMBL/GenBank/DDBJ whole genome shotgun (WGS) entry which is preliminary data.</text>
</comment>
<dbReference type="Gene3D" id="2.60.120.380">
    <property type="match status" value="1"/>
</dbReference>
<reference evidence="2 3" key="1">
    <citation type="submission" date="2020-05" db="EMBL/GenBank/DDBJ databases">
        <title>Genomic Encyclopedia of Type Strains, Phase IV (KMG-V): Genome sequencing to study the core and pangenomes of soil and plant-associated prokaryotes.</title>
        <authorList>
            <person name="Whitman W."/>
        </authorList>
    </citation>
    <scope>NUCLEOTIDE SEQUENCE [LARGE SCALE GENOMIC DNA]</scope>
    <source>
        <strain evidence="2 3">9A</strain>
    </source>
</reference>
<feature type="region of interest" description="Disordered" evidence="1">
    <location>
        <begin position="46"/>
        <end position="67"/>
    </location>
</feature>
<sequence length="511" mass="55540">MKHRPFPTVLRRPAAWLLAGALLGTHPARPQAPNLLATTCYLTGERTLGGEPPRRPAAPAPTPLTVGQPVKGTVANNEAQPYAFQLAAGQVAQVVVDQQGVDVVVTALTPDGQPLAEVDNPNDSHGLEIVWLHATAAGRYRVAVRALEKNSPGTYQITLETVRAATPADAQRLRAQQLMAEGQQLRGSLSLRSSSAAERQAAADKFAAAYAIWHALKDGREADLAMLSLGITSANAALVAAKLPSSTNKMTVYYSPGFEARALAMRARLEPALAFFSAKLNVSPTINLAVLNQTDWQLPNRQFQVPYGTPYSVPSLVVLPATLEFDQQVAAALKGGLTAPQMRALEAAGGPIEQQVQAYFEDIAYHEMGHLYEYFYGVNAPTHWINEFLASYLMLAYLDEKEPARAKNMQRMSEAFVQATRPEHTSLADFERFYIGLSPMNYGWYQNQFALRVATVYSTEKLGLMGKMKAAFPFAPGPRLAPADVLRRVDQLSPGFAAWEQQLTPAAATTK</sequence>
<name>A0ABX2FK35_9BACT</name>
<evidence type="ECO:0000313" key="3">
    <source>
        <dbReference type="Proteomes" id="UP000779507"/>
    </source>
</evidence>
<evidence type="ECO:0000256" key="1">
    <source>
        <dbReference type="SAM" id="MobiDB-lite"/>
    </source>
</evidence>
<evidence type="ECO:0000313" key="2">
    <source>
        <dbReference type="EMBL" id="NRT17475.1"/>
    </source>
</evidence>
<proteinExistence type="predicted"/>
<dbReference type="EMBL" id="JABSNP010000001">
    <property type="protein sequence ID" value="NRT17475.1"/>
    <property type="molecule type" value="Genomic_DNA"/>
</dbReference>
<protein>
    <recommendedName>
        <fullName evidence="4">Peptidase</fullName>
    </recommendedName>
</protein>
<accession>A0ABX2FK35</accession>
<gene>
    <name evidence="2" type="ORF">HNP98_000278</name>
</gene>
<dbReference type="Proteomes" id="UP000779507">
    <property type="component" value="Unassembled WGS sequence"/>
</dbReference>